<dbReference type="PANTHER" id="PTHR43537:SF44">
    <property type="entry name" value="GNTR FAMILY REGULATORY PROTEIN"/>
    <property type="match status" value="1"/>
</dbReference>
<organism evidence="5 6">
    <name type="scientific">Frankia alni (strain DSM 45986 / CECT 9034 / ACN14a)</name>
    <dbReference type="NCBI Taxonomy" id="326424"/>
    <lineage>
        <taxon>Bacteria</taxon>
        <taxon>Bacillati</taxon>
        <taxon>Actinomycetota</taxon>
        <taxon>Actinomycetes</taxon>
        <taxon>Frankiales</taxon>
        <taxon>Frankiaceae</taxon>
        <taxon>Frankia</taxon>
    </lineage>
</organism>
<evidence type="ECO:0000256" key="2">
    <source>
        <dbReference type="ARBA" id="ARBA00023125"/>
    </source>
</evidence>
<gene>
    <name evidence="5" type="ordered locus">FRAAL2830</name>
</gene>
<proteinExistence type="predicted"/>
<dbReference type="SUPFAM" id="SSF46785">
    <property type="entry name" value="Winged helix' DNA-binding domain"/>
    <property type="match status" value="1"/>
</dbReference>
<reference evidence="5 6" key="1">
    <citation type="journal article" date="2007" name="Genome Res.">
        <title>Genome characteristics of facultatively symbiotic Frankia sp. strains reflect host range and host plant biogeography.</title>
        <authorList>
            <person name="Normand P."/>
            <person name="Lapierre P."/>
            <person name="Tisa L.S."/>
            <person name="Gogarten J.P."/>
            <person name="Alloisio N."/>
            <person name="Bagnarol E."/>
            <person name="Bassi C.A."/>
            <person name="Berry A.M."/>
            <person name="Bickhart D.M."/>
            <person name="Choisne N."/>
            <person name="Couloux A."/>
            <person name="Cournoyer B."/>
            <person name="Cruveiller S."/>
            <person name="Daubin V."/>
            <person name="Demange N."/>
            <person name="Francino M.P."/>
            <person name="Goltsman E."/>
            <person name="Huang Y."/>
            <person name="Kopp O.R."/>
            <person name="Labarre L."/>
            <person name="Lapidus A."/>
            <person name="Lavire C."/>
            <person name="Marechal J."/>
            <person name="Martinez M."/>
            <person name="Mastronunzio J.E."/>
            <person name="Mullin B.C."/>
            <person name="Niemann J."/>
            <person name="Pujic P."/>
            <person name="Rawnsley T."/>
            <person name="Rouy Z."/>
            <person name="Schenowitz C."/>
            <person name="Sellstedt A."/>
            <person name="Tavares F."/>
            <person name="Tomkins J.P."/>
            <person name="Vallenet D."/>
            <person name="Valverde C."/>
            <person name="Wall L.G."/>
            <person name="Wang Y."/>
            <person name="Medigue C."/>
            <person name="Benson D.R."/>
        </authorList>
    </citation>
    <scope>NUCLEOTIDE SEQUENCE [LARGE SCALE GENOMIC DNA]</scope>
    <source>
        <strain evidence="6">DSM 45986 / CECT 9034 / ACN14a</strain>
    </source>
</reference>
<evidence type="ECO:0000256" key="3">
    <source>
        <dbReference type="ARBA" id="ARBA00023163"/>
    </source>
</evidence>
<accession>Q0RLX9</accession>
<dbReference type="STRING" id="326424.FRAAL2830"/>
<dbReference type="InterPro" id="IPR008920">
    <property type="entry name" value="TF_FadR/GntR_C"/>
</dbReference>
<keyword evidence="3" id="KW-0804">Transcription</keyword>
<evidence type="ECO:0000259" key="4">
    <source>
        <dbReference type="PROSITE" id="PS50949"/>
    </source>
</evidence>
<dbReference type="InterPro" id="IPR011711">
    <property type="entry name" value="GntR_C"/>
</dbReference>
<dbReference type="Gene3D" id="1.10.10.10">
    <property type="entry name" value="Winged helix-like DNA-binding domain superfamily/Winged helix DNA-binding domain"/>
    <property type="match status" value="1"/>
</dbReference>
<feature type="domain" description="HTH gntR-type" evidence="4">
    <location>
        <begin position="1"/>
        <end position="65"/>
    </location>
</feature>
<dbReference type="InterPro" id="IPR000524">
    <property type="entry name" value="Tscrpt_reg_HTH_GntR"/>
</dbReference>
<dbReference type="Proteomes" id="UP000000657">
    <property type="component" value="Chromosome"/>
</dbReference>
<dbReference type="GO" id="GO:0003700">
    <property type="term" value="F:DNA-binding transcription factor activity"/>
    <property type="evidence" value="ECO:0007669"/>
    <property type="project" value="InterPro"/>
</dbReference>
<dbReference type="InterPro" id="IPR036390">
    <property type="entry name" value="WH_DNA-bd_sf"/>
</dbReference>
<dbReference type="Gene3D" id="1.20.120.530">
    <property type="entry name" value="GntR ligand-binding domain-like"/>
    <property type="match status" value="1"/>
</dbReference>
<dbReference type="eggNOG" id="COG2186">
    <property type="taxonomic scope" value="Bacteria"/>
</dbReference>
<dbReference type="EMBL" id="CT573213">
    <property type="protein sequence ID" value="CAJ61474.1"/>
    <property type="molecule type" value="Genomic_DNA"/>
</dbReference>
<dbReference type="AlphaFoldDB" id="Q0RLX9"/>
<dbReference type="GO" id="GO:0003677">
    <property type="term" value="F:DNA binding"/>
    <property type="evidence" value="ECO:0007669"/>
    <property type="project" value="UniProtKB-KW"/>
</dbReference>
<dbReference type="SUPFAM" id="SSF48008">
    <property type="entry name" value="GntR ligand-binding domain-like"/>
    <property type="match status" value="1"/>
</dbReference>
<evidence type="ECO:0000256" key="1">
    <source>
        <dbReference type="ARBA" id="ARBA00023015"/>
    </source>
</evidence>
<name>Q0RLX9_FRAAA</name>
<protein>
    <submittedName>
        <fullName evidence="5">GntR-family transcriptional regulator</fullName>
    </submittedName>
</protein>
<keyword evidence="6" id="KW-1185">Reference proteome</keyword>
<dbReference type="Pfam" id="PF00392">
    <property type="entry name" value="GntR"/>
    <property type="match status" value="1"/>
</dbReference>
<dbReference type="SMART" id="SM00895">
    <property type="entry name" value="FCD"/>
    <property type="match status" value="1"/>
</dbReference>
<dbReference type="PRINTS" id="PR00035">
    <property type="entry name" value="HTHGNTR"/>
</dbReference>
<dbReference type="Pfam" id="PF07729">
    <property type="entry name" value="FCD"/>
    <property type="match status" value="1"/>
</dbReference>
<keyword evidence="1" id="KW-0805">Transcription regulation</keyword>
<dbReference type="HOGENOM" id="CLU_017584_9_0_11"/>
<dbReference type="PANTHER" id="PTHR43537">
    <property type="entry name" value="TRANSCRIPTIONAL REGULATOR, GNTR FAMILY"/>
    <property type="match status" value="1"/>
</dbReference>
<dbReference type="InterPro" id="IPR036388">
    <property type="entry name" value="WH-like_DNA-bd_sf"/>
</dbReference>
<keyword evidence="2" id="KW-0238">DNA-binding</keyword>
<dbReference type="CDD" id="cd07377">
    <property type="entry name" value="WHTH_GntR"/>
    <property type="match status" value="1"/>
</dbReference>
<evidence type="ECO:0000313" key="6">
    <source>
        <dbReference type="Proteomes" id="UP000000657"/>
    </source>
</evidence>
<dbReference type="SMART" id="SM00345">
    <property type="entry name" value="HTH_GNTR"/>
    <property type="match status" value="1"/>
</dbReference>
<sequence length="227" mass="24603">MAASIRSQIARGELKAGDRFPPEDELMEVFGIARTTLREALRILEAEGLVTVLRGRRGGPRVTTPTVEHMTRMFALLLQIEGVALTDVHDALAVVEPPLAGRLAASHTPKALAELTAAIDAAAAAAGVEDDGTAFGEAAAAVHHTLLRNAGNTSLSILGQLLHEVIAQYYRRSGQHATAAERRRAIRSYRKFLGLVTAGDSAAAEEHWNLLMHYPDRRNKQRVDLYS</sequence>
<evidence type="ECO:0000313" key="5">
    <source>
        <dbReference type="EMBL" id="CAJ61474.1"/>
    </source>
</evidence>
<dbReference type="PROSITE" id="PS50949">
    <property type="entry name" value="HTH_GNTR"/>
    <property type="match status" value="1"/>
</dbReference>
<dbReference type="KEGG" id="fal:FRAAL2830"/>